<dbReference type="EMBL" id="JABFTP020000062">
    <property type="protein sequence ID" value="KAL3272725.1"/>
    <property type="molecule type" value="Genomic_DNA"/>
</dbReference>
<name>A0ABD2N248_9CUCU</name>
<keyword evidence="2" id="KW-1185">Reference proteome</keyword>
<evidence type="ECO:0000313" key="2">
    <source>
        <dbReference type="Proteomes" id="UP001516400"/>
    </source>
</evidence>
<gene>
    <name evidence="1" type="ORF">HHI36_014187</name>
</gene>
<comment type="caution">
    <text evidence="1">The sequence shown here is derived from an EMBL/GenBank/DDBJ whole genome shotgun (WGS) entry which is preliminary data.</text>
</comment>
<proteinExistence type="predicted"/>
<accession>A0ABD2N248</accession>
<protein>
    <submittedName>
        <fullName evidence="1">Uncharacterized protein</fullName>
    </submittedName>
</protein>
<dbReference type="Proteomes" id="UP001516400">
    <property type="component" value="Unassembled WGS sequence"/>
</dbReference>
<evidence type="ECO:0000313" key="1">
    <source>
        <dbReference type="EMBL" id="KAL3272725.1"/>
    </source>
</evidence>
<organism evidence="1 2">
    <name type="scientific">Cryptolaemus montrouzieri</name>
    <dbReference type="NCBI Taxonomy" id="559131"/>
    <lineage>
        <taxon>Eukaryota</taxon>
        <taxon>Metazoa</taxon>
        <taxon>Ecdysozoa</taxon>
        <taxon>Arthropoda</taxon>
        <taxon>Hexapoda</taxon>
        <taxon>Insecta</taxon>
        <taxon>Pterygota</taxon>
        <taxon>Neoptera</taxon>
        <taxon>Endopterygota</taxon>
        <taxon>Coleoptera</taxon>
        <taxon>Polyphaga</taxon>
        <taxon>Cucujiformia</taxon>
        <taxon>Coccinelloidea</taxon>
        <taxon>Coccinellidae</taxon>
        <taxon>Scymninae</taxon>
        <taxon>Scymnini</taxon>
        <taxon>Cryptolaemus</taxon>
    </lineage>
</organism>
<sequence>MKIQVHSLEFMEKNSSDRISDHFQYSIDVEVLVVDLFNCSFSDVQNIEKKIEERRGVRFNRREGGKVIKNKIHLDFSFGDELNIKTSSTTLRSDLNKSVISLHNSLILKR</sequence>
<reference evidence="1 2" key="1">
    <citation type="journal article" date="2021" name="BMC Biol.">
        <title>Horizontally acquired antibacterial genes associated with adaptive radiation of ladybird beetles.</title>
        <authorList>
            <person name="Li H.S."/>
            <person name="Tang X.F."/>
            <person name="Huang Y.H."/>
            <person name="Xu Z.Y."/>
            <person name="Chen M.L."/>
            <person name="Du X.Y."/>
            <person name="Qiu B.Y."/>
            <person name="Chen P.T."/>
            <person name="Zhang W."/>
            <person name="Slipinski A."/>
            <person name="Escalona H.E."/>
            <person name="Waterhouse R.M."/>
            <person name="Zwick A."/>
            <person name="Pang H."/>
        </authorList>
    </citation>
    <scope>NUCLEOTIDE SEQUENCE [LARGE SCALE GENOMIC DNA]</scope>
    <source>
        <strain evidence="1">SYSU2018</strain>
    </source>
</reference>
<dbReference type="AlphaFoldDB" id="A0ABD2N248"/>